<accession>A0A7X6N6F7</accession>
<keyword evidence="2" id="KW-1185">Reference proteome</keyword>
<reference evidence="1 2" key="1">
    <citation type="submission" date="2020-04" db="EMBL/GenBank/DDBJ databases">
        <title>MicrobeNet Type strains.</title>
        <authorList>
            <person name="Nicholson A.C."/>
        </authorList>
    </citation>
    <scope>NUCLEOTIDE SEQUENCE [LARGE SCALE GENOMIC DNA]</scope>
    <source>
        <strain evidence="1 2">CCUG 61472</strain>
    </source>
</reference>
<evidence type="ECO:0000313" key="2">
    <source>
        <dbReference type="Proteomes" id="UP000549765"/>
    </source>
</evidence>
<dbReference type="RefSeq" id="WP_168722658.1">
    <property type="nucleotide sequence ID" value="NZ_JAAXPN010000010.1"/>
</dbReference>
<dbReference type="AlphaFoldDB" id="A0A7X6N6F7"/>
<organism evidence="1 2">
    <name type="scientific">Periweissella fabalis</name>
    <dbReference type="NCBI Taxonomy" id="1070421"/>
    <lineage>
        <taxon>Bacteria</taxon>
        <taxon>Bacillati</taxon>
        <taxon>Bacillota</taxon>
        <taxon>Bacilli</taxon>
        <taxon>Lactobacillales</taxon>
        <taxon>Lactobacillaceae</taxon>
        <taxon>Periweissella</taxon>
    </lineage>
</organism>
<proteinExistence type="predicted"/>
<sequence length="60" mass="7036">MKDYFALLEAVRTGEITEFEVEVNEFTAFHQVWQTYQYQNQISGAASRGGKIKYTQQVER</sequence>
<dbReference type="EMBL" id="JAAXPN010000010">
    <property type="protein sequence ID" value="NKZ24865.1"/>
    <property type="molecule type" value="Genomic_DNA"/>
</dbReference>
<name>A0A7X6N6F7_9LACO</name>
<evidence type="ECO:0000313" key="1">
    <source>
        <dbReference type="EMBL" id="NKZ24865.1"/>
    </source>
</evidence>
<dbReference type="Proteomes" id="UP000549765">
    <property type="component" value="Unassembled WGS sequence"/>
</dbReference>
<comment type="caution">
    <text evidence="1">The sequence shown here is derived from an EMBL/GenBank/DDBJ whole genome shotgun (WGS) entry which is preliminary data.</text>
</comment>
<protein>
    <submittedName>
        <fullName evidence="1">Uncharacterized protein</fullName>
    </submittedName>
</protein>
<gene>
    <name evidence="1" type="ORF">HF964_08680</name>
</gene>